<dbReference type="EMBL" id="ANOG01000902">
    <property type="protein sequence ID" value="EMI16833.1"/>
    <property type="molecule type" value="Genomic_DNA"/>
</dbReference>
<sequence>MISIGLPQQTFNIHRDRTVLRSVGRRSTEQFFQDSAGVGYVRVSVVEISSCGTRCLVHYQAAGLVASSTTGK</sequence>
<evidence type="ECO:0000313" key="1">
    <source>
        <dbReference type="EMBL" id="EMI16833.1"/>
    </source>
</evidence>
<proteinExistence type="predicted"/>
<name>M5RBI2_9BACT</name>
<comment type="caution">
    <text evidence="1">The sequence shown here is derived from an EMBL/GenBank/DDBJ whole genome shotgun (WGS) entry which is preliminary data.</text>
</comment>
<gene>
    <name evidence="1" type="ORF">RMSM_06228</name>
</gene>
<evidence type="ECO:0000313" key="2">
    <source>
        <dbReference type="Proteomes" id="UP000011991"/>
    </source>
</evidence>
<accession>M5RBI2</accession>
<dbReference type="Proteomes" id="UP000011991">
    <property type="component" value="Unassembled WGS sequence"/>
</dbReference>
<dbReference type="PATRIC" id="fig|1265738.3.peg.6201"/>
<organism evidence="1 2">
    <name type="scientific">Rhodopirellula maiorica SM1</name>
    <dbReference type="NCBI Taxonomy" id="1265738"/>
    <lineage>
        <taxon>Bacteria</taxon>
        <taxon>Pseudomonadati</taxon>
        <taxon>Planctomycetota</taxon>
        <taxon>Planctomycetia</taxon>
        <taxon>Pirellulales</taxon>
        <taxon>Pirellulaceae</taxon>
        <taxon>Novipirellula</taxon>
    </lineage>
</organism>
<reference evidence="1 2" key="1">
    <citation type="journal article" date="2013" name="Mar. Genomics">
        <title>Expression of sulfatases in Rhodopirellula baltica and the diversity of sulfatases in the genus Rhodopirellula.</title>
        <authorList>
            <person name="Wegner C.E."/>
            <person name="Richter-Heitmann T."/>
            <person name="Klindworth A."/>
            <person name="Klockow C."/>
            <person name="Richter M."/>
            <person name="Achstetter T."/>
            <person name="Glockner F.O."/>
            <person name="Harder J."/>
        </authorList>
    </citation>
    <scope>NUCLEOTIDE SEQUENCE [LARGE SCALE GENOMIC DNA]</scope>
    <source>
        <strain evidence="1 2">SM1</strain>
    </source>
</reference>
<protein>
    <submittedName>
        <fullName evidence="1">Uncharacterized protein</fullName>
    </submittedName>
</protein>
<dbReference type="AlphaFoldDB" id="M5RBI2"/>
<keyword evidence="2" id="KW-1185">Reference proteome</keyword>